<dbReference type="EMBL" id="JALJOS010000009">
    <property type="protein sequence ID" value="KAK9834543.1"/>
    <property type="molecule type" value="Genomic_DNA"/>
</dbReference>
<gene>
    <name evidence="1" type="ORF">WJX74_004190</name>
</gene>
<evidence type="ECO:0000313" key="2">
    <source>
        <dbReference type="Proteomes" id="UP001438707"/>
    </source>
</evidence>
<name>A0AAW1RLJ5_9CHLO</name>
<dbReference type="PANTHER" id="PTHR43473:SF2">
    <property type="entry name" value="MAGNESIUM-CHELATASE SUBUNIT CHLD, CHLOROPLASTIC"/>
    <property type="match status" value="1"/>
</dbReference>
<sequence length="106" mass="11160">MHACKEMWGRIMVVLLTDGRANVSLAESNAGPEAVKEGAPRPSTDNLKKEASGMQLLVVAIDIVNKYVTTSFSAEIGNAAGGRYYYLPNANDKAIAAAASDAMAEV</sequence>
<organism evidence="1 2">
    <name type="scientific">Apatococcus lobatus</name>
    <dbReference type="NCBI Taxonomy" id="904363"/>
    <lineage>
        <taxon>Eukaryota</taxon>
        <taxon>Viridiplantae</taxon>
        <taxon>Chlorophyta</taxon>
        <taxon>core chlorophytes</taxon>
        <taxon>Trebouxiophyceae</taxon>
        <taxon>Chlorellales</taxon>
        <taxon>Chlorellaceae</taxon>
        <taxon>Apatococcus</taxon>
    </lineage>
</organism>
<dbReference type="PANTHER" id="PTHR43473">
    <property type="entry name" value="MAGNESIUM-CHELATASE SUBUNIT CHLD, CHLOROPLASTIC"/>
    <property type="match status" value="1"/>
</dbReference>
<comment type="caution">
    <text evidence="1">The sequence shown here is derived from an EMBL/GenBank/DDBJ whole genome shotgun (WGS) entry which is preliminary data.</text>
</comment>
<keyword evidence="2" id="KW-1185">Reference proteome</keyword>
<dbReference type="Proteomes" id="UP001438707">
    <property type="component" value="Unassembled WGS sequence"/>
</dbReference>
<dbReference type="AlphaFoldDB" id="A0AAW1RLJ5"/>
<protein>
    <recommendedName>
        <fullName evidence="3">VWFA domain-containing protein</fullName>
    </recommendedName>
</protein>
<accession>A0AAW1RLJ5</accession>
<proteinExistence type="predicted"/>
<reference evidence="1 2" key="1">
    <citation type="journal article" date="2024" name="Nat. Commun.">
        <title>Phylogenomics reveals the evolutionary origins of lichenization in chlorophyte algae.</title>
        <authorList>
            <person name="Puginier C."/>
            <person name="Libourel C."/>
            <person name="Otte J."/>
            <person name="Skaloud P."/>
            <person name="Haon M."/>
            <person name="Grisel S."/>
            <person name="Petersen M."/>
            <person name="Berrin J.G."/>
            <person name="Delaux P.M."/>
            <person name="Dal Grande F."/>
            <person name="Keller J."/>
        </authorList>
    </citation>
    <scope>NUCLEOTIDE SEQUENCE [LARGE SCALE GENOMIC DNA]</scope>
    <source>
        <strain evidence="1 2">SAG 2145</strain>
    </source>
</reference>
<evidence type="ECO:0008006" key="3">
    <source>
        <dbReference type="Google" id="ProtNLM"/>
    </source>
</evidence>
<evidence type="ECO:0000313" key="1">
    <source>
        <dbReference type="EMBL" id="KAK9834543.1"/>
    </source>
</evidence>